<dbReference type="Pfam" id="PF13692">
    <property type="entry name" value="Glyco_trans_1_4"/>
    <property type="match status" value="1"/>
</dbReference>
<proteinExistence type="predicted"/>
<protein>
    <submittedName>
        <fullName evidence="3">Glycosyl transferase</fullName>
    </submittedName>
</protein>
<name>D5BIL5_ZUNPS</name>
<dbReference type="EMBL" id="CP001650">
    <property type="protein sequence ID" value="ADF51467.1"/>
    <property type="molecule type" value="Genomic_DNA"/>
</dbReference>
<dbReference type="Proteomes" id="UP000001654">
    <property type="component" value="Chromosome"/>
</dbReference>
<keyword evidence="1 3" id="KW-0808">Transferase</keyword>
<gene>
    <name evidence="3" type="ordered locus">ZPR_1122</name>
</gene>
<keyword evidence="4" id="KW-1185">Reference proteome</keyword>
<sequence length="365" mass="42360">MRVLQIIDSLDAGGAERMAINFHNHLNELNEIESFLISTRKKGQLLSVIKFPDKYCFLNRTKKGLFYSLLSLNKFLEEKNIQIIHVHGTSIFFVGLLKILKRLERIRIIWHDHNGNSPNIQGLRKIILFKILKKIEKVLVVSNYQKTFYEINFKADFIQYLPNYSSVKKKYKESCEDDVFRIVLTANLRYPKNHLLALRALNILVKKCYKMHLTFIGRITNDDYFIGVENFVFLNKLDDYVTFLGEVNNTEEHLHKFDLGILTSFYEGFPVSLIEYGIFGLPVVTTDVGECSSIIGGAGTIISSNNLEELVNAIEKYYIDRYLCDVHGRIFRERVMQEFSRDIVLKKLVNVYSEVMENGATNNTK</sequence>
<accession>D5BIL5</accession>
<dbReference type="PANTHER" id="PTHR46401:SF2">
    <property type="entry name" value="GLYCOSYLTRANSFERASE WBBK-RELATED"/>
    <property type="match status" value="1"/>
</dbReference>
<evidence type="ECO:0000313" key="3">
    <source>
        <dbReference type="EMBL" id="ADF51467.1"/>
    </source>
</evidence>
<dbReference type="HOGENOM" id="CLU_009583_0_1_10"/>
<dbReference type="InterPro" id="IPR028098">
    <property type="entry name" value="Glyco_trans_4-like_N"/>
</dbReference>
<dbReference type="KEGG" id="zpr:ZPR_1122"/>
<dbReference type="CAZy" id="GT4">
    <property type="family name" value="Glycosyltransferase Family 4"/>
</dbReference>
<dbReference type="STRING" id="655815.ZPR_1122"/>
<dbReference type="Gene3D" id="3.40.50.2000">
    <property type="entry name" value="Glycogen Phosphorylase B"/>
    <property type="match status" value="2"/>
</dbReference>
<dbReference type="eggNOG" id="COG0438">
    <property type="taxonomic scope" value="Bacteria"/>
</dbReference>
<reference evidence="3 4" key="1">
    <citation type="journal article" date="2010" name="BMC Genomics">
        <title>The complete genome of Zunongwangia profunda SM-A87 reveals its adaptation to the deep-sea environment and ecological role in sedimentary organic nitrogen degradation.</title>
        <authorList>
            <person name="Qin Q.L."/>
            <person name="Zhang X.Y."/>
            <person name="Wang X.M."/>
            <person name="Liu G.M."/>
            <person name="Chen X.L."/>
            <person name="Xie B.B."/>
            <person name="Dang H.Y."/>
            <person name="Zhou B.C."/>
            <person name="Yu J."/>
            <person name="Zhang Y.Z."/>
        </authorList>
    </citation>
    <scope>NUCLEOTIDE SEQUENCE [LARGE SCALE GENOMIC DNA]</scope>
    <source>
        <strain evidence="4">DSM 18752 / CCTCC AB 206139 / SM-A87</strain>
    </source>
</reference>
<feature type="domain" description="Glycosyltransferase subfamily 4-like N-terminal" evidence="2">
    <location>
        <begin position="13"/>
        <end position="150"/>
    </location>
</feature>
<dbReference type="Pfam" id="PF13439">
    <property type="entry name" value="Glyco_transf_4"/>
    <property type="match status" value="1"/>
</dbReference>
<dbReference type="OrthoDB" id="823685at2"/>
<evidence type="ECO:0000259" key="2">
    <source>
        <dbReference type="Pfam" id="PF13439"/>
    </source>
</evidence>
<dbReference type="GO" id="GO:0009103">
    <property type="term" value="P:lipopolysaccharide biosynthetic process"/>
    <property type="evidence" value="ECO:0007669"/>
    <property type="project" value="TreeGrafter"/>
</dbReference>
<evidence type="ECO:0000313" key="4">
    <source>
        <dbReference type="Proteomes" id="UP000001654"/>
    </source>
</evidence>
<organism evidence="3 4">
    <name type="scientific">Zunongwangia profunda (strain DSM 18752 / CCTCC AB 206139 / SM-A87)</name>
    <name type="common">Wangia profunda</name>
    <dbReference type="NCBI Taxonomy" id="655815"/>
    <lineage>
        <taxon>Bacteria</taxon>
        <taxon>Pseudomonadati</taxon>
        <taxon>Bacteroidota</taxon>
        <taxon>Flavobacteriia</taxon>
        <taxon>Flavobacteriales</taxon>
        <taxon>Flavobacteriaceae</taxon>
        <taxon>Zunongwangia</taxon>
    </lineage>
</organism>
<evidence type="ECO:0000256" key="1">
    <source>
        <dbReference type="ARBA" id="ARBA00022679"/>
    </source>
</evidence>
<dbReference type="SUPFAM" id="SSF53756">
    <property type="entry name" value="UDP-Glycosyltransferase/glycogen phosphorylase"/>
    <property type="match status" value="1"/>
</dbReference>
<dbReference type="GO" id="GO:0016757">
    <property type="term" value="F:glycosyltransferase activity"/>
    <property type="evidence" value="ECO:0007669"/>
    <property type="project" value="UniProtKB-ARBA"/>
</dbReference>
<dbReference type="AlphaFoldDB" id="D5BIL5"/>
<dbReference type="RefSeq" id="WP_013070619.1">
    <property type="nucleotide sequence ID" value="NC_014041.1"/>
</dbReference>
<dbReference type="PANTHER" id="PTHR46401">
    <property type="entry name" value="GLYCOSYLTRANSFERASE WBBK-RELATED"/>
    <property type="match status" value="1"/>
</dbReference>